<accession>A0A450YLP8</accession>
<dbReference type="EMBL" id="CAADFU010000017">
    <property type="protein sequence ID" value="VFK42450.1"/>
    <property type="molecule type" value="Genomic_DNA"/>
</dbReference>
<evidence type="ECO:0000313" key="3">
    <source>
        <dbReference type="EMBL" id="VFK42450.1"/>
    </source>
</evidence>
<reference evidence="3" key="1">
    <citation type="submission" date="2019-02" db="EMBL/GenBank/DDBJ databases">
        <authorList>
            <person name="Gruber-Vodicka R. H."/>
            <person name="Seah K. B. B."/>
        </authorList>
    </citation>
    <scope>NUCLEOTIDE SEQUENCE</scope>
    <source>
        <strain evidence="3">BECK_S1320</strain>
        <strain evidence="2">BECK_S1321</strain>
    </source>
</reference>
<feature type="region of interest" description="Disordered" evidence="1">
    <location>
        <begin position="95"/>
        <end position="115"/>
    </location>
</feature>
<dbReference type="AlphaFoldDB" id="A0A450YLP8"/>
<protein>
    <submittedName>
        <fullName evidence="3">Uncharacterized protein</fullName>
    </submittedName>
</protein>
<gene>
    <name evidence="3" type="ORF">BECKSD772E_GA0070983_10178</name>
    <name evidence="2" type="ORF">BECKSD772F_GA0070984_10188</name>
</gene>
<dbReference type="EMBL" id="CAADFR010000018">
    <property type="protein sequence ID" value="VFK37780.1"/>
    <property type="molecule type" value="Genomic_DNA"/>
</dbReference>
<name>A0A450YLP8_9GAMM</name>
<feature type="compositionally biased region" description="Basic residues" evidence="1">
    <location>
        <begin position="104"/>
        <end position="115"/>
    </location>
</feature>
<sequence length="195" mass="21316">MKRHPRRNGFRRDRDEPPRGRWCFFHGVHLAAGDVGGSWGISLMSRKNKDSGKTGVRARNTPFGAYCYALTNKEHSRTRSVRIYVQLGSIGASPRAALPTARPSRSRIPRGRGRANRSREIFQALKNLISSAVFTASNAVNIHLSSFSSPPSRCSIFHRSLLVASSASPVASLNASEMASACCSGSRNCSVDERI</sequence>
<evidence type="ECO:0000313" key="2">
    <source>
        <dbReference type="EMBL" id="VFK37780.1"/>
    </source>
</evidence>
<evidence type="ECO:0000256" key="1">
    <source>
        <dbReference type="SAM" id="MobiDB-lite"/>
    </source>
</evidence>
<organism evidence="3">
    <name type="scientific">Candidatus Kentrum sp. SD</name>
    <dbReference type="NCBI Taxonomy" id="2126332"/>
    <lineage>
        <taxon>Bacteria</taxon>
        <taxon>Pseudomonadati</taxon>
        <taxon>Pseudomonadota</taxon>
        <taxon>Gammaproteobacteria</taxon>
        <taxon>Candidatus Kentrum</taxon>
    </lineage>
</organism>
<proteinExistence type="predicted"/>